<gene>
    <name evidence="2" type="ORF">llap_22572</name>
</gene>
<keyword evidence="2" id="KW-0547">Nucleotide-binding</keyword>
<name>A0A2I0T025_LIMLA</name>
<dbReference type="Proteomes" id="UP000233556">
    <property type="component" value="Unassembled WGS sequence"/>
</dbReference>
<dbReference type="GO" id="GO:0005524">
    <property type="term" value="F:ATP binding"/>
    <property type="evidence" value="ECO:0007669"/>
    <property type="project" value="UniProtKB-KW"/>
</dbReference>
<evidence type="ECO:0000313" key="3">
    <source>
        <dbReference type="Proteomes" id="UP000233556"/>
    </source>
</evidence>
<reference evidence="3" key="2">
    <citation type="submission" date="2017-12" db="EMBL/GenBank/DDBJ databases">
        <title>Genome sequence of the Bar-tailed Godwit (Limosa lapponica baueri).</title>
        <authorList>
            <person name="Lima N.C.B."/>
            <person name="Parody-Merino A.M."/>
            <person name="Battley P.F."/>
            <person name="Fidler A.E."/>
            <person name="Prosdocimi F."/>
        </authorList>
    </citation>
    <scope>NUCLEOTIDE SEQUENCE [LARGE SCALE GENOMIC DNA]</scope>
</reference>
<feature type="transmembrane region" description="Helical" evidence="1">
    <location>
        <begin position="65"/>
        <end position="89"/>
    </location>
</feature>
<dbReference type="AlphaFoldDB" id="A0A2I0T025"/>
<keyword evidence="3" id="KW-1185">Reference proteome</keyword>
<keyword evidence="1" id="KW-0812">Transmembrane</keyword>
<keyword evidence="1" id="KW-0472">Membrane</keyword>
<keyword evidence="1" id="KW-1133">Transmembrane helix</keyword>
<accession>A0A2I0T025</accession>
<organism evidence="2 3">
    <name type="scientific">Limosa lapponica baueri</name>
    <dbReference type="NCBI Taxonomy" id="1758121"/>
    <lineage>
        <taxon>Eukaryota</taxon>
        <taxon>Metazoa</taxon>
        <taxon>Chordata</taxon>
        <taxon>Craniata</taxon>
        <taxon>Vertebrata</taxon>
        <taxon>Euteleostomi</taxon>
        <taxon>Archelosauria</taxon>
        <taxon>Archosauria</taxon>
        <taxon>Dinosauria</taxon>
        <taxon>Saurischia</taxon>
        <taxon>Theropoda</taxon>
        <taxon>Coelurosauria</taxon>
        <taxon>Aves</taxon>
        <taxon>Neognathae</taxon>
        <taxon>Neoaves</taxon>
        <taxon>Charadriiformes</taxon>
        <taxon>Scolopacidae</taxon>
        <taxon>Limosa</taxon>
    </lineage>
</organism>
<keyword evidence="2" id="KW-0067">ATP-binding</keyword>
<proteinExistence type="predicted"/>
<evidence type="ECO:0000313" key="2">
    <source>
        <dbReference type="EMBL" id="PKU27124.1"/>
    </source>
</evidence>
<sequence length="110" mass="12025">MLKVAQNHFGGTSLASAAGQSHHHRHPPDQGLHLALGGVGAALGDGVTFLQEYMHMMGLSNWLHWSAWFLMFFLFLLVSVFFVTVLFCVQVSVFPQATLLQARSSGRAQG</sequence>
<dbReference type="OrthoDB" id="6512918at2759"/>
<evidence type="ECO:0000256" key="1">
    <source>
        <dbReference type="SAM" id="Phobius"/>
    </source>
</evidence>
<reference evidence="3" key="1">
    <citation type="submission" date="2017-11" db="EMBL/GenBank/DDBJ databases">
        <authorList>
            <person name="Lima N.C."/>
            <person name="Parody-Merino A.M."/>
            <person name="Battley P.F."/>
            <person name="Fidler A.E."/>
            <person name="Prosdocimi F."/>
        </authorList>
    </citation>
    <scope>NUCLEOTIDE SEQUENCE [LARGE SCALE GENOMIC DNA]</scope>
</reference>
<dbReference type="EMBL" id="KZ531044">
    <property type="protein sequence ID" value="PKU27124.1"/>
    <property type="molecule type" value="Genomic_DNA"/>
</dbReference>
<protein>
    <submittedName>
        <fullName evidence="2">Atp-binding cassette sub-family a member 3</fullName>
    </submittedName>
</protein>